<dbReference type="InterPro" id="IPR033756">
    <property type="entry name" value="YlxH/NBP35"/>
</dbReference>
<keyword evidence="3 6" id="KW-0067">ATP-binding</keyword>
<dbReference type="PROSITE" id="PS01215">
    <property type="entry name" value="MRP"/>
    <property type="match status" value="1"/>
</dbReference>
<dbReference type="GO" id="GO:0005524">
    <property type="term" value="F:ATP binding"/>
    <property type="evidence" value="ECO:0007669"/>
    <property type="project" value="UniProtKB-UniRule"/>
</dbReference>
<keyword evidence="5 6" id="KW-0411">Iron-sulfur</keyword>
<proteinExistence type="inferred from homology"/>
<evidence type="ECO:0000256" key="5">
    <source>
        <dbReference type="ARBA" id="ARBA00023014"/>
    </source>
</evidence>
<dbReference type="PANTHER" id="PTHR23264">
    <property type="entry name" value="NUCLEOTIDE-BINDING PROTEIN NBP35 YEAST -RELATED"/>
    <property type="match status" value="1"/>
</dbReference>
<keyword evidence="2 6" id="KW-0547">Nucleotide-binding</keyword>
<sequence>MNQTKGASRQDEQREKIRRRMERIKYKLIIISGKGGVGKSTVAVNLAYGLFFQGRKVGVLDVDIHGPSLAKMLGVEGRHLGASRENTIEPISICSGLKVVTIASLLENADTPVIWRGPLKMKLIAQFLGDVNWGELDYLIVDSPPGTGDEPLSVAQLIPDMNGAIIVTTPQEVALLDSRKSVGFAKALKIPVMGIIENMSGFICPYCGKRIDLFKRGGGEKAASDLNVPFLGRIPIEPDVVNSTDEGRPFIQAYAKTSTAKMMEQIVEKIMERLEKGSI</sequence>
<dbReference type="Proteomes" id="UP000279422">
    <property type="component" value="Unassembled WGS sequence"/>
</dbReference>
<comment type="similarity">
    <text evidence="6">Belongs to the Mrp/NBP35 ATP-binding proteins family.</text>
</comment>
<dbReference type="GO" id="GO:0051536">
    <property type="term" value="F:iron-sulfur cluster binding"/>
    <property type="evidence" value="ECO:0007669"/>
    <property type="project" value="UniProtKB-UniRule"/>
</dbReference>
<dbReference type="GO" id="GO:0140663">
    <property type="term" value="F:ATP-dependent FeS chaperone activity"/>
    <property type="evidence" value="ECO:0007669"/>
    <property type="project" value="InterPro"/>
</dbReference>
<dbReference type="InterPro" id="IPR019591">
    <property type="entry name" value="Mrp/NBP35_ATP-bd"/>
</dbReference>
<dbReference type="SUPFAM" id="SSF52540">
    <property type="entry name" value="P-loop containing nucleoside triphosphate hydrolases"/>
    <property type="match status" value="1"/>
</dbReference>
<dbReference type="GO" id="GO:0016887">
    <property type="term" value="F:ATP hydrolysis activity"/>
    <property type="evidence" value="ECO:0007669"/>
    <property type="project" value="UniProtKB-UniRule"/>
</dbReference>
<reference evidence="7 8" key="1">
    <citation type="submission" date="2018-06" db="EMBL/GenBank/DDBJ databases">
        <title>Extensive metabolic versatility and redundancy in microbially diverse, dynamic hydrothermal sediments.</title>
        <authorList>
            <person name="Dombrowski N."/>
            <person name="Teske A."/>
            <person name="Baker B.J."/>
        </authorList>
    </citation>
    <scope>NUCLEOTIDE SEQUENCE [LARGE SCALE GENOMIC DNA]</scope>
    <source>
        <strain evidence="7">B47_G16</strain>
    </source>
</reference>
<name>A0A497E582_UNCAE</name>
<evidence type="ECO:0000256" key="1">
    <source>
        <dbReference type="ARBA" id="ARBA00022723"/>
    </source>
</evidence>
<keyword evidence="1 6" id="KW-0479">Metal-binding</keyword>
<evidence type="ECO:0000313" key="8">
    <source>
        <dbReference type="Proteomes" id="UP000279422"/>
    </source>
</evidence>
<comment type="function">
    <text evidence="6">Binds and transfers iron-sulfur (Fe-S) clusters to target apoproteins. Can hydrolyze ATP.</text>
</comment>
<comment type="caution">
    <text evidence="7">The sequence shown here is derived from an EMBL/GenBank/DDBJ whole genome shotgun (WGS) entry which is preliminary data.</text>
</comment>
<evidence type="ECO:0000256" key="6">
    <source>
        <dbReference type="HAMAP-Rule" id="MF_02040"/>
    </source>
</evidence>
<dbReference type="FunFam" id="3.40.50.300:FF:001119">
    <property type="entry name" value="Iron-sulfur cluster carrier protein"/>
    <property type="match status" value="1"/>
</dbReference>
<dbReference type="EMBL" id="QMPZ01000013">
    <property type="protein sequence ID" value="RLE10263.1"/>
    <property type="molecule type" value="Genomic_DNA"/>
</dbReference>
<dbReference type="HAMAP" id="MF_02040">
    <property type="entry name" value="Mrp_NBP35"/>
    <property type="match status" value="1"/>
</dbReference>
<evidence type="ECO:0000256" key="3">
    <source>
        <dbReference type="ARBA" id="ARBA00022840"/>
    </source>
</evidence>
<dbReference type="PANTHER" id="PTHR23264:SF19">
    <property type="entry name" value="CYTOSOLIC FE-S CLUSTER ASSEMBLY FACTOR NUBP2"/>
    <property type="match status" value="1"/>
</dbReference>
<keyword evidence="4 6" id="KW-0408">Iron</keyword>
<gene>
    <name evidence="7" type="ORF">DRJ00_02055</name>
</gene>
<dbReference type="GO" id="GO:0005829">
    <property type="term" value="C:cytosol"/>
    <property type="evidence" value="ECO:0007669"/>
    <property type="project" value="TreeGrafter"/>
</dbReference>
<dbReference type="GO" id="GO:0016226">
    <property type="term" value="P:iron-sulfur cluster assembly"/>
    <property type="evidence" value="ECO:0007669"/>
    <property type="project" value="InterPro"/>
</dbReference>
<dbReference type="Pfam" id="PF10609">
    <property type="entry name" value="ParA"/>
    <property type="match status" value="1"/>
</dbReference>
<dbReference type="CDD" id="cd02037">
    <property type="entry name" value="Mrp_NBP35"/>
    <property type="match status" value="1"/>
</dbReference>
<evidence type="ECO:0000256" key="4">
    <source>
        <dbReference type="ARBA" id="ARBA00023004"/>
    </source>
</evidence>
<evidence type="ECO:0000313" key="7">
    <source>
        <dbReference type="EMBL" id="RLE10263.1"/>
    </source>
</evidence>
<accession>A0A497E582</accession>
<dbReference type="AlphaFoldDB" id="A0A497E582"/>
<evidence type="ECO:0000256" key="2">
    <source>
        <dbReference type="ARBA" id="ARBA00022741"/>
    </source>
</evidence>
<dbReference type="GO" id="GO:0046872">
    <property type="term" value="F:metal ion binding"/>
    <property type="evidence" value="ECO:0007669"/>
    <property type="project" value="UniProtKB-KW"/>
</dbReference>
<dbReference type="Gene3D" id="3.40.50.300">
    <property type="entry name" value="P-loop containing nucleotide triphosphate hydrolases"/>
    <property type="match status" value="1"/>
</dbReference>
<feature type="binding site" evidence="6">
    <location>
        <begin position="33"/>
        <end position="40"/>
    </location>
    <ligand>
        <name>ATP</name>
        <dbReference type="ChEBI" id="CHEBI:30616"/>
    </ligand>
</feature>
<comment type="subunit">
    <text evidence="6">Homodimer.</text>
</comment>
<keyword evidence="6" id="KW-0378">Hydrolase</keyword>
<dbReference type="InterPro" id="IPR027417">
    <property type="entry name" value="P-loop_NTPase"/>
</dbReference>
<protein>
    <recommendedName>
        <fullName evidence="6">Iron-sulfur cluster carrier protein</fullName>
    </recommendedName>
</protein>
<organism evidence="7 8">
    <name type="scientific">Aerophobetes bacterium</name>
    <dbReference type="NCBI Taxonomy" id="2030807"/>
    <lineage>
        <taxon>Bacteria</taxon>
        <taxon>Candidatus Aerophobota</taxon>
    </lineage>
</organism>
<dbReference type="InterPro" id="IPR000808">
    <property type="entry name" value="Mrp-like_CS"/>
</dbReference>